<keyword evidence="2" id="KW-1185">Reference proteome</keyword>
<reference evidence="1 2" key="1">
    <citation type="submission" date="2023-01" db="EMBL/GenBank/DDBJ databases">
        <authorList>
            <person name="Whitehead M."/>
        </authorList>
    </citation>
    <scope>NUCLEOTIDE SEQUENCE [LARGE SCALE GENOMIC DNA]</scope>
</reference>
<evidence type="ECO:0000313" key="2">
    <source>
        <dbReference type="Proteomes" id="UP001160148"/>
    </source>
</evidence>
<proteinExistence type="predicted"/>
<protein>
    <submittedName>
        <fullName evidence="1">Uncharacterized protein</fullName>
    </submittedName>
</protein>
<organism evidence="1 2">
    <name type="scientific">Macrosiphum euphorbiae</name>
    <name type="common">potato aphid</name>
    <dbReference type="NCBI Taxonomy" id="13131"/>
    <lineage>
        <taxon>Eukaryota</taxon>
        <taxon>Metazoa</taxon>
        <taxon>Ecdysozoa</taxon>
        <taxon>Arthropoda</taxon>
        <taxon>Hexapoda</taxon>
        <taxon>Insecta</taxon>
        <taxon>Pterygota</taxon>
        <taxon>Neoptera</taxon>
        <taxon>Paraneoptera</taxon>
        <taxon>Hemiptera</taxon>
        <taxon>Sternorrhyncha</taxon>
        <taxon>Aphidomorpha</taxon>
        <taxon>Aphidoidea</taxon>
        <taxon>Aphididae</taxon>
        <taxon>Macrosiphini</taxon>
        <taxon>Macrosiphum</taxon>
    </lineage>
</organism>
<sequence length="189" mass="20885">MALRQESSALSARVAQLESKPAVTSDSEVSSKLLREISERNSSEYNVIIYGLPESDSPSINQRISDDCPELSSALSPIQIDLPIDFKLVRLGNNKAKKPRPIKIICKSKENAAQLISEFRQAVRSGSSIRDGLRIIRDKTSLERELLRTAHIELENRNKSGESNLVISYVKGVPTVTKSHSKNGVTGRD</sequence>
<dbReference type="AlphaFoldDB" id="A0AAV0W8P1"/>
<dbReference type="Proteomes" id="UP001160148">
    <property type="component" value="Unassembled WGS sequence"/>
</dbReference>
<dbReference type="EMBL" id="CARXXK010000001">
    <property type="protein sequence ID" value="CAI6352048.1"/>
    <property type="molecule type" value="Genomic_DNA"/>
</dbReference>
<comment type="caution">
    <text evidence="1">The sequence shown here is derived from an EMBL/GenBank/DDBJ whole genome shotgun (WGS) entry which is preliminary data.</text>
</comment>
<name>A0AAV0W8P1_9HEMI</name>
<evidence type="ECO:0000313" key="1">
    <source>
        <dbReference type="EMBL" id="CAI6352048.1"/>
    </source>
</evidence>
<accession>A0AAV0W8P1</accession>
<gene>
    <name evidence="1" type="ORF">MEUPH1_LOCUS8340</name>
</gene>